<dbReference type="SUPFAM" id="SSF52540">
    <property type="entry name" value="P-loop containing nucleoside triphosphate hydrolases"/>
    <property type="match status" value="1"/>
</dbReference>
<evidence type="ECO:0000256" key="4">
    <source>
        <dbReference type="ARBA" id="ARBA00022679"/>
    </source>
</evidence>
<dbReference type="CDD" id="cd02021">
    <property type="entry name" value="GntK"/>
    <property type="match status" value="1"/>
</dbReference>
<dbReference type="EMBL" id="LT629742">
    <property type="protein sequence ID" value="SDT12806.1"/>
    <property type="molecule type" value="Genomic_DNA"/>
</dbReference>
<dbReference type="GO" id="GO:0005737">
    <property type="term" value="C:cytoplasm"/>
    <property type="evidence" value="ECO:0007669"/>
    <property type="project" value="TreeGrafter"/>
</dbReference>
<evidence type="ECO:0000256" key="8">
    <source>
        <dbReference type="ARBA" id="ARBA00023064"/>
    </source>
</evidence>
<evidence type="ECO:0000256" key="6">
    <source>
        <dbReference type="ARBA" id="ARBA00022777"/>
    </source>
</evidence>
<comment type="similarity">
    <text evidence="2 10">Belongs to the gluconokinase GntK/GntV family.</text>
</comment>
<keyword evidence="7 10" id="KW-0067">ATP-binding</keyword>
<keyword evidence="5 10" id="KW-0547">Nucleotide-binding</keyword>
<organism evidence="11 12">
    <name type="scientific">Microterricola viridarii</name>
    <dbReference type="NCBI Taxonomy" id="412690"/>
    <lineage>
        <taxon>Bacteria</taxon>
        <taxon>Bacillati</taxon>
        <taxon>Actinomycetota</taxon>
        <taxon>Actinomycetes</taxon>
        <taxon>Micrococcales</taxon>
        <taxon>Microbacteriaceae</taxon>
        <taxon>Microterricola</taxon>
    </lineage>
</organism>
<evidence type="ECO:0000256" key="1">
    <source>
        <dbReference type="ARBA" id="ARBA00004761"/>
    </source>
</evidence>
<dbReference type="GO" id="GO:0046316">
    <property type="term" value="F:gluconokinase activity"/>
    <property type="evidence" value="ECO:0007669"/>
    <property type="project" value="UniProtKB-EC"/>
</dbReference>
<keyword evidence="4 10" id="KW-0808">Transferase</keyword>
<dbReference type="RefSeq" id="WP_407937553.1">
    <property type="nucleotide sequence ID" value="NZ_LT629742.1"/>
</dbReference>
<dbReference type="AlphaFoldDB" id="A0A1H1XVL7"/>
<evidence type="ECO:0000256" key="3">
    <source>
        <dbReference type="ARBA" id="ARBA00012054"/>
    </source>
</evidence>
<dbReference type="PANTHER" id="PTHR43442">
    <property type="entry name" value="GLUCONOKINASE-RELATED"/>
    <property type="match status" value="1"/>
</dbReference>
<comment type="catalytic activity">
    <reaction evidence="9 10">
        <text>D-gluconate + ATP = 6-phospho-D-gluconate + ADP + H(+)</text>
        <dbReference type="Rhea" id="RHEA:19433"/>
        <dbReference type="ChEBI" id="CHEBI:15378"/>
        <dbReference type="ChEBI" id="CHEBI:18391"/>
        <dbReference type="ChEBI" id="CHEBI:30616"/>
        <dbReference type="ChEBI" id="CHEBI:58759"/>
        <dbReference type="ChEBI" id="CHEBI:456216"/>
        <dbReference type="EC" id="2.7.1.12"/>
    </reaction>
</comment>
<keyword evidence="12" id="KW-1185">Reference proteome</keyword>
<dbReference type="Gene3D" id="3.40.50.300">
    <property type="entry name" value="P-loop containing nucleotide triphosphate hydrolases"/>
    <property type="match status" value="1"/>
</dbReference>
<comment type="pathway">
    <text evidence="1">Carbohydrate acid metabolism.</text>
</comment>
<accession>A0A1H1XVL7</accession>
<reference evidence="12" key="1">
    <citation type="submission" date="2016-10" db="EMBL/GenBank/DDBJ databases">
        <authorList>
            <person name="Varghese N."/>
            <person name="Submissions S."/>
        </authorList>
    </citation>
    <scope>NUCLEOTIDE SEQUENCE [LARGE SCALE GENOMIC DNA]</scope>
    <source>
        <strain evidence="12">DSM 21772</strain>
    </source>
</reference>
<sequence length="185" mass="19996">MSDHPVHGNTVPANVPPLIVMGVSGSGKSTIGTALAAALGIEFIDGDDLHPRANKAKMAAGHPLNDEDRAPWLEIIAERIGAELADGRPIVVACSSLKRKYRDQLTAYAPSTVFVHLDGARGIISERQSHRVHEYMPNTLLDSQFSTLEPLQDDERKVIVDLTMKPDAIVSFVLDRLSVIDAATP</sequence>
<dbReference type="InterPro" id="IPR027417">
    <property type="entry name" value="P-loop_NTPase"/>
</dbReference>
<evidence type="ECO:0000313" key="12">
    <source>
        <dbReference type="Proteomes" id="UP000181956"/>
    </source>
</evidence>
<dbReference type="GO" id="GO:0005524">
    <property type="term" value="F:ATP binding"/>
    <property type="evidence" value="ECO:0007669"/>
    <property type="project" value="UniProtKB-KW"/>
</dbReference>
<dbReference type="InterPro" id="IPR006001">
    <property type="entry name" value="Therm_gnt_kin"/>
</dbReference>
<keyword evidence="6 10" id="KW-0418">Kinase</keyword>
<evidence type="ECO:0000256" key="2">
    <source>
        <dbReference type="ARBA" id="ARBA00008420"/>
    </source>
</evidence>
<name>A0A1H1XVL7_9MICO</name>
<evidence type="ECO:0000313" key="11">
    <source>
        <dbReference type="EMBL" id="SDT12806.1"/>
    </source>
</evidence>
<dbReference type="NCBIfam" id="TIGR01313">
    <property type="entry name" value="therm_gnt_kin"/>
    <property type="match status" value="1"/>
</dbReference>
<evidence type="ECO:0000256" key="5">
    <source>
        <dbReference type="ARBA" id="ARBA00022741"/>
    </source>
</evidence>
<gene>
    <name evidence="11" type="ORF">SAMN04489834_2890</name>
</gene>
<dbReference type="GO" id="GO:0019521">
    <property type="term" value="P:D-gluconate metabolic process"/>
    <property type="evidence" value="ECO:0007669"/>
    <property type="project" value="UniProtKB-KW"/>
</dbReference>
<dbReference type="PANTHER" id="PTHR43442:SF3">
    <property type="entry name" value="GLUCONOKINASE-RELATED"/>
    <property type="match status" value="1"/>
</dbReference>
<evidence type="ECO:0000256" key="9">
    <source>
        <dbReference type="ARBA" id="ARBA00048090"/>
    </source>
</evidence>
<evidence type="ECO:0000256" key="10">
    <source>
        <dbReference type="RuleBase" id="RU363066"/>
    </source>
</evidence>
<evidence type="ECO:0000256" key="7">
    <source>
        <dbReference type="ARBA" id="ARBA00022840"/>
    </source>
</evidence>
<dbReference type="Pfam" id="PF13671">
    <property type="entry name" value="AAA_33"/>
    <property type="match status" value="1"/>
</dbReference>
<keyword evidence="8" id="KW-0311">Gluconate utilization</keyword>
<dbReference type="STRING" id="412690.SAMN04489834_2890"/>
<dbReference type="Proteomes" id="UP000181956">
    <property type="component" value="Chromosome I"/>
</dbReference>
<dbReference type="EC" id="2.7.1.12" evidence="3 10"/>
<protein>
    <recommendedName>
        <fullName evidence="3 10">Gluconokinase</fullName>
        <ecNumber evidence="3 10">2.7.1.12</ecNumber>
    </recommendedName>
</protein>
<proteinExistence type="inferred from homology"/>
<dbReference type="FunFam" id="3.40.50.300:FF:000522">
    <property type="entry name" value="Gluconokinase"/>
    <property type="match status" value="1"/>
</dbReference>